<organism evidence="3 4">
    <name type="scientific">Globodera rostochiensis</name>
    <name type="common">Golden nematode worm</name>
    <name type="synonym">Heterodera rostochiensis</name>
    <dbReference type="NCBI Taxonomy" id="31243"/>
    <lineage>
        <taxon>Eukaryota</taxon>
        <taxon>Metazoa</taxon>
        <taxon>Ecdysozoa</taxon>
        <taxon>Nematoda</taxon>
        <taxon>Chromadorea</taxon>
        <taxon>Rhabditida</taxon>
        <taxon>Tylenchina</taxon>
        <taxon>Tylenchomorpha</taxon>
        <taxon>Tylenchoidea</taxon>
        <taxon>Heteroderidae</taxon>
        <taxon>Heteroderinae</taxon>
        <taxon>Globodera</taxon>
    </lineage>
</organism>
<accession>A0A914ICR1</accession>
<feature type="signal peptide" evidence="2">
    <location>
        <begin position="1"/>
        <end position="25"/>
    </location>
</feature>
<evidence type="ECO:0000256" key="2">
    <source>
        <dbReference type="SAM" id="SignalP"/>
    </source>
</evidence>
<proteinExistence type="predicted"/>
<keyword evidence="2" id="KW-0732">Signal</keyword>
<feature type="chain" id="PRO_5037368389" evidence="2">
    <location>
        <begin position="26"/>
        <end position="170"/>
    </location>
</feature>
<feature type="region of interest" description="Disordered" evidence="1">
    <location>
        <begin position="77"/>
        <end position="133"/>
    </location>
</feature>
<name>A0A914ICR1_GLORO</name>
<keyword evidence="3" id="KW-1185">Reference proteome</keyword>
<reference evidence="4" key="1">
    <citation type="submission" date="2022-11" db="UniProtKB">
        <authorList>
            <consortium name="WormBaseParasite"/>
        </authorList>
    </citation>
    <scope>IDENTIFICATION</scope>
</reference>
<dbReference type="WBParaSite" id="Gr19_v10_g9634.t2">
    <property type="protein sequence ID" value="Gr19_v10_g9634.t2"/>
    <property type="gene ID" value="Gr19_v10_g9634"/>
</dbReference>
<evidence type="ECO:0000256" key="1">
    <source>
        <dbReference type="SAM" id="MobiDB-lite"/>
    </source>
</evidence>
<evidence type="ECO:0000313" key="3">
    <source>
        <dbReference type="Proteomes" id="UP000887572"/>
    </source>
</evidence>
<dbReference type="AlphaFoldDB" id="A0A914ICR1"/>
<protein>
    <submittedName>
        <fullName evidence="4">Uncharacterized protein</fullName>
    </submittedName>
</protein>
<dbReference type="Proteomes" id="UP000887572">
    <property type="component" value="Unplaced"/>
</dbReference>
<evidence type="ECO:0000313" key="4">
    <source>
        <dbReference type="WBParaSite" id="Gr19_v10_g9634.t2"/>
    </source>
</evidence>
<sequence length="170" mass="19381">MKVCANAIIMPISLLAMLTFKGINGIKCTAGYYFGNRIMPLPDCSANKNCFSALCLHVHHNDDRAHYDDGRAQYDDGRGHYDDDRAHHNDNKANHNDDKAHHNDDKAHHNGDKTHHNDDKVHHNDDKTHHNDDKWPQLQLHNIFSDLNLDQTKLSRPAKQIAILASNLDQ</sequence>